<protein>
    <submittedName>
        <fullName evidence="1">Uncharacterized protein</fullName>
    </submittedName>
</protein>
<evidence type="ECO:0000313" key="1">
    <source>
        <dbReference type="EMBL" id="SCF42152.1"/>
    </source>
</evidence>
<sequence length="112" mass="11399">MAKVLPSVGDVVAVERHGRPGGGTVTAVDSIDGDTVVEVDVVGGDRYCCGPDEVTVVPAPAAGQRWRCLTDPSLVLVVESADGPLADCLTSAGRPVGSVILPGWYELLGGDL</sequence>
<accession>A0A1C5AA85</accession>
<dbReference type="Proteomes" id="UP000183585">
    <property type="component" value="Unassembled WGS sequence"/>
</dbReference>
<dbReference type="AlphaFoldDB" id="A0A1C5AA85"/>
<keyword evidence="2" id="KW-1185">Reference proteome</keyword>
<organism evidence="1 2">
    <name type="scientific">Micromonospora carbonacea</name>
    <dbReference type="NCBI Taxonomy" id="47853"/>
    <lineage>
        <taxon>Bacteria</taxon>
        <taxon>Bacillati</taxon>
        <taxon>Actinomycetota</taxon>
        <taxon>Actinomycetes</taxon>
        <taxon>Micromonosporales</taxon>
        <taxon>Micromonosporaceae</taxon>
        <taxon>Micromonospora</taxon>
    </lineage>
</organism>
<dbReference type="EMBL" id="FMCT01000012">
    <property type="protein sequence ID" value="SCF42152.1"/>
    <property type="molecule type" value="Genomic_DNA"/>
</dbReference>
<reference evidence="2" key="1">
    <citation type="submission" date="2016-06" db="EMBL/GenBank/DDBJ databases">
        <authorList>
            <person name="Varghese N."/>
            <person name="Submissions Spin"/>
        </authorList>
    </citation>
    <scope>NUCLEOTIDE SEQUENCE [LARGE SCALE GENOMIC DNA]</scope>
    <source>
        <strain evidence="2">DSM 43168</strain>
    </source>
</reference>
<gene>
    <name evidence="1" type="ORF">GA0070563_11244</name>
</gene>
<proteinExistence type="predicted"/>
<evidence type="ECO:0000313" key="2">
    <source>
        <dbReference type="Proteomes" id="UP000183585"/>
    </source>
</evidence>
<name>A0A1C5AA85_9ACTN</name>
<dbReference type="RefSeq" id="WP_141723929.1">
    <property type="nucleotide sequence ID" value="NZ_FMCT01000012.1"/>
</dbReference>